<comment type="similarity">
    <text evidence="2">Belongs to the amino acid/polyamine transporter 2 family.</text>
</comment>
<evidence type="ECO:0000256" key="6">
    <source>
        <dbReference type="SAM" id="MobiDB-lite"/>
    </source>
</evidence>
<dbReference type="AlphaFoldDB" id="A0A1J9RC47"/>
<evidence type="ECO:0000259" key="8">
    <source>
        <dbReference type="Pfam" id="PF01490"/>
    </source>
</evidence>
<evidence type="ECO:0000313" key="10">
    <source>
        <dbReference type="Proteomes" id="UP000183809"/>
    </source>
</evidence>
<dbReference type="GO" id="GO:0016020">
    <property type="term" value="C:membrane"/>
    <property type="evidence" value="ECO:0007669"/>
    <property type="project" value="UniProtKB-SubCell"/>
</dbReference>
<sequence length="473" mass="49769">MSEEKKSSLDIAQTPPDRGVGDAEAIAYDKEVENEFEVFKKGEGVDFRTVSWVKATVIFLKIIFATGVLSIPTAMYTLGAVGGALSVVGWGALNTYTAAIQGDFRNKHAHCHSIADMAEHVGGPVCKEIAGALFIIAYVLCTGSGIIGVSTALNALSTHAACTNWWALLATGAIILLASIRKFERLAPLTWAGFVSIFAAVLTVVIGVTTLSRPAAAPPTGPYDLGYHAFPSPPPSFAAGTAASATIFVSSAGTSAFLPVVSEMRRPRRDYPRALLACMALVTAAYLAFSSVVYAWCGKWVASPSLGSGGPQVKKAAYGVGVVGLLVSACLYLHVAAKYVFVRALRGTRHLQEGTAVHWATWLGSVVGLGAVSFVLAQSIPIFNYILALTGTVCFAPLAISLPGWLWLFDHGGWRKGMGCRKAVGYWLHWGLVALGLFFLVGGTYAVVRQITDAYADGTIGSAFSCADNSGST</sequence>
<feature type="domain" description="Amino acid transporter transmembrane" evidence="8">
    <location>
        <begin position="49"/>
        <end position="448"/>
    </location>
</feature>
<dbReference type="PANTHER" id="PTHR22950">
    <property type="entry name" value="AMINO ACID TRANSPORTER"/>
    <property type="match status" value="1"/>
</dbReference>
<keyword evidence="5 7" id="KW-0472">Membrane</keyword>
<keyword evidence="3 7" id="KW-0812">Transmembrane</keyword>
<evidence type="ECO:0000313" key="9">
    <source>
        <dbReference type="EMBL" id="OJD38033.1"/>
    </source>
</evidence>
<feature type="transmembrane region" description="Helical" evidence="7">
    <location>
        <begin position="382"/>
        <end position="406"/>
    </location>
</feature>
<dbReference type="OrthoDB" id="3162524at2759"/>
<dbReference type="Pfam" id="PF01490">
    <property type="entry name" value="Aa_trans"/>
    <property type="match status" value="1"/>
</dbReference>
<feature type="transmembrane region" description="Helical" evidence="7">
    <location>
        <begin position="274"/>
        <end position="296"/>
    </location>
</feature>
<feature type="transmembrane region" description="Helical" evidence="7">
    <location>
        <begin position="236"/>
        <end position="262"/>
    </location>
</feature>
<evidence type="ECO:0000256" key="1">
    <source>
        <dbReference type="ARBA" id="ARBA00004141"/>
    </source>
</evidence>
<evidence type="ECO:0000256" key="4">
    <source>
        <dbReference type="ARBA" id="ARBA00022989"/>
    </source>
</evidence>
<comment type="subcellular location">
    <subcellularLocation>
        <location evidence="1">Membrane</location>
        <topology evidence="1">Multi-pass membrane protein</topology>
    </subcellularLocation>
</comment>
<feature type="transmembrane region" description="Helical" evidence="7">
    <location>
        <begin position="163"/>
        <end position="180"/>
    </location>
</feature>
<feature type="transmembrane region" description="Helical" evidence="7">
    <location>
        <begin position="75"/>
        <end position="97"/>
    </location>
</feature>
<keyword evidence="10" id="KW-1185">Reference proteome</keyword>
<comment type="caution">
    <text evidence="9">The sequence shown here is derived from an EMBL/GenBank/DDBJ whole genome shotgun (WGS) entry which is preliminary data.</text>
</comment>
<dbReference type="STRING" id="236234.A0A1J9RC47"/>
<feature type="transmembrane region" description="Helical" evidence="7">
    <location>
        <begin position="427"/>
        <end position="448"/>
    </location>
</feature>
<dbReference type="GO" id="GO:0015179">
    <property type="term" value="F:L-amino acid transmembrane transporter activity"/>
    <property type="evidence" value="ECO:0007669"/>
    <property type="project" value="TreeGrafter"/>
</dbReference>
<dbReference type="RefSeq" id="XP_020134061.1">
    <property type="nucleotide sequence ID" value="XM_020276684.1"/>
</dbReference>
<feature type="region of interest" description="Disordered" evidence="6">
    <location>
        <begin position="1"/>
        <end position="21"/>
    </location>
</feature>
<dbReference type="FunFam" id="1.20.1740.10:FF:000039">
    <property type="entry name" value="Neutral amino acid transporter (Eurofung)"/>
    <property type="match status" value="1"/>
</dbReference>
<feature type="transmembrane region" description="Helical" evidence="7">
    <location>
        <begin position="192"/>
        <end position="216"/>
    </location>
</feature>
<reference evidence="9 10" key="1">
    <citation type="submission" date="2016-10" db="EMBL/GenBank/DDBJ databases">
        <title>Proteomics and genomics reveal pathogen-plant mechanisms compatible with a hemibiotrophic lifestyle of Diplodia corticola.</title>
        <authorList>
            <person name="Fernandes I."/>
            <person name="De Jonge R."/>
            <person name="Van De Peer Y."/>
            <person name="Devreese B."/>
            <person name="Alves A."/>
            <person name="Esteves A.C."/>
        </authorList>
    </citation>
    <scope>NUCLEOTIDE SEQUENCE [LARGE SCALE GENOMIC DNA]</scope>
    <source>
        <strain evidence="9 10">CBS 112549</strain>
    </source>
</reference>
<protein>
    <submittedName>
        <fullName evidence="9">Transmembrane amino acid transporter</fullName>
    </submittedName>
</protein>
<feature type="transmembrane region" description="Helical" evidence="7">
    <location>
        <begin position="132"/>
        <end position="157"/>
    </location>
</feature>
<feature type="transmembrane region" description="Helical" evidence="7">
    <location>
        <begin position="356"/>
        <end position="376"/>
    </location>
</feature>
<keyword evidence="4 7" id="KW-1133">Transmembrane helix</keyword>
<evidence type="ECO:0000256" key="7">
    <source>
        <dbReference type="SAM" id="Phobius"/>
    </source>
</evidence>
<dbReference type="InterPro" id="IPR013057">
    <property type="entry name" value="AA_transpt_TM"/>
</dbReference>
<dbReference type="EMBL" id="MNUE01000005">
    <property type="protein sequence ID" value="OJD38033.1"/>
    <property type="molecule type" value="Genomic_DNA"/>
</dbReference>
<dbReference type="GeneID" id="31016945"/>
<dbReference type="Proteomes" id="UP000183809">
    <property type="component" value="Unassembled WGS sequence"/>
</dbReference>
<evidence type="ECO:0000256" key="3">
    <source>
        <dbReference type="ARBA" id="ARBA00022692"/>
    </source>
</evidence>
<gene>
    <name evidence="9" type="ORF">BKCO1_5000104</name>
</gene>
<evidence type="ECO:0000256" key="5">
    <source>
        <dbReference type="ARBA" id="ARBA00023136"/>
    </source>
</evidence>
<dbReference type="Gene3D" id="1.20.1740.10">
    <property type="entry name" value="Amino acid/polyamine transporter I"/>
    <property type="match status" value="1"/>
</dbReference>
<feature type="transmembrane region" description="Helical" evidence="7">
    <location>
        <begin position="316"/>
        <end position="335"/>
    </location>
</feature>
<proteinExistence type="inferred from homology"/>
<feature type="transmembrane region" description="Helical" evidence="7">
    <location>
        <begin position="50"/>
        <end position="69"/>
    </location>
</feature>
<name>A0A1J9RC47_9PEZI</name>
<accession>A0A1J9RC47</accession>
<evidence type="ECO:0000256" key="2">
    <source>
        <dbReference type="ARBA" id="ARBA00008066"/>
    </source>
</evidence>
<organism evidence="9 10">
    <name type="scientific">Diplodia corticola</name>
    <dbReference type="NCBI Taxonomy" id="236234"/>
    <lineage>
        <taxon>Eukaryota</taxon>
        <taxon>Fungi</taxon>
        <taxon>Dikarya</taxon>
        <taxon>Ascomycota</taxon>
        <taxon>Pezizomycotina</taxon>
        <taxon>Dothideomycetes</taxon>
        <taxon>Dothideomycetes incertae sedis</taxon>
        <taxon>Botryosphaeriales</taxon>
        <taxon>Botryosphaeriaceae</taxon>
        <taxon>Diplodia</taxon>
    </lineage>
</organism>
<dbReference type="PANTHER" id="PTHR22950:SF697">
    <property type="entry name" value="AMINO ACID TRANSPORTER (EUROFUNG)"/>
    <property type="match status" value="1"/>
</dbReference>